<evidence type="ECO:0000313" key="1">
    <source>
        <dbReference type="EMBL" id="CEK90322.1"/>
    </source>
</evidence>
<proteinExistence type="predicted"/>
<organism evidence="1">
    <name type="scientific">Arion vulgaris</name>
    <dbReference type="NCBI Taxonomy" id="1028688"/>
    <lineage>
        <taxon>Eukaryota</taxon>
        <taxon>Metazoa</taxon>
        <taxon>Spiralia</taxon>
        <taxon>Lophotrochozoa</taxon>
        <taxon>Mollusca</taxon>
        <taxon>Gastropoda</taxon>
        <taxon>Heterobranchia</taxon>
        <taxon>Euthyneura</taxon>
        <taxon>Panpulmonata</taxon>
        <taxon>Eupulmonata</taxon>
        <taxon>Stylommatophora</taxon>
        <taxon>Helicina</taxon>
        <taxon>Arionoidea</taxon>
        <taxon>Arionidae</taxon>
        <taxon>Arion</taxon>
    </lineage>
</organism>
<dbReference type="EMBL" id="HACG01043457">
    <property type="protein sequence ID" value="CEK90322.1"/>
    <property type="molecule type" value="Transcribed_RNA"/>
</dbReference>
<name>A0A0B7BBQ9_9EUPU</name>
<reference evidence="1" key="1">
    <citation type="submission" date="2014-12" db="EMBL/GenBank/DDBJ databases">
        <title>Insight into the proteome of Arion vulgaris.</title>
        <authorList>
            <person name="Aradska J."/>
            <person name="Bulat T."/>
            <person name="Smidak R."/>
            <person name="Sarate P."/>
            <person name="Gangsoo J."/>
            <person name="Sialana F."/>
            <person name="Bilban M."/>
            <person name="Lubec G."/>
        </authorList>
    </citation>
    <scope>NUCLEOTIDE SEQUENCE</scope>
    <source>
        <tissue evidence="1">Skin</tissue>
    </source>
</reference>
<dbReference type="AlphaFoldDB" id="A0A0B7BBQ9"/>
<accession>A0A0B7BBQ9</accession>
<feature type="non-terminal residue" evidence="1">
    <location>
        <position position="49"/>
    </location>
</feature>
<gene>
    <name evidence="1" type="primary">ORF176165</name>
</gene>
<sequence length="49" mass="5788">MCWTERDKEQHSRYMSVCSLINIKWYGYSLDTVGDISKKINAPMDMSRV</sequence>
<protein>
    <submittedName>
        <fullName evidence="1">Uncharacterized protein</fullName>
    </submittedName>
</protein>